<dbReference type="Proteomes" id="UP000248659">
    <property type="component" value="Unassembled WGS sequence"/>
</dbReference>
<protein>
    <submittedName>
        <fullName evidence="3">Phosphatidate cytidylyltransferase</fullName>
    </submittedName>
</protein>
<dbReference type="EMBL" id="MUAV01000003">
    <property type="protein sequence ID" value="RAP42858.1"/>
    <property type="molecule type" value="Genomic_DNA"/>
</dbReference>
<dbReference type="InterPro" id="IPR043167">
    <property type="entry name" value="LpxI_C_sf"/>
</dbReference>
<keyword evidence="3" id="KW-0548">Nucleotidyltransferase</keyword>
<dbReference type="RefSeq" id="WP_112314987.1">
    <property type="nucleotide sequence ID" value="NZ_MUAV01000003.1"/>
</dbReference>
<sequence length="291" mass="30134">MPETTPETPSKTAPVPGTTALIAGGGALPAHLARAMEAAGMPFLIAQIEGFAMDEADRWPVETFALERLAVLFDLLHGRGVTRVVLAGTIRRPRLDPERIDPRTAQLLPRILPYLAQGDDGLLRAVIALFEEDGFAVVGADAVAPDLLPAPGVLTGVAPSKADEKDAARAAAIVEGLGAVDVGQGAVVAQGLCLAVETLPGTDAMLAFVAEAAAGCRPDPKGARGVVYKAPKPRQDRRVDLPAIGPATIEAAHRAGLAGIVLEAGGVMVLDRPETVARAEALGVFLWVREP</sequence>
<dbReference type="InterPro" id="IPR053174">
    <property type="entry name" value="LpxI"/>
</dbReference>
<evidence type="ECO:0000259" key="2">
    <source>
        <dbReference type="Pfam" id="PF17930"/>
    </source>
</evidence>
<keyword evidence="3" id="KW-0808">Transferase</keyword>
<reference evidence="3 4" key="1">
    <citation type="submission" date="2017-01" db="EMBL/GenBank/DDBJ databases">
        <title>Genome sequence of Rhodovulum viride JA756.</title>
        <authorList>
            <person name="Lakshmi K.V."/>
            <person name="Tushar L.D."/>
            <person name="Sasikala C."/>
            <person name="Venkataramana C."/>
        </authorList>
    </citation>
    <scope>NUCLEOTIDE SEQUENCE [LARGE SCALE GENOMIC DNA]</scope>
    <source>
        <strain evidence="3 4">JA756</strain>
    </source>
</reference>
<proteinExistence type="predicted"/>
<dbReference type="Pfam" id="PF06230">
    <property type="entry name" value="LpxI_C"/>
    <property type="match status" value="1"/>
</dbReference>
<dbReference type="InterPro" id="IPR010415">
    <property type="entry name" value="LpxI_C"/>
</dbReference>
<evidence type="ECO:0000259" key="1">
    <source>
        <dbReference type="Pfam" id="PF06230"/>
    </source>
</evidence>
<keyword evidence="4" id="KW-1185">Reference proteome</keyword>
<dbReference type="PANTHER" id="PTHR39962">
    <property type="entry name" value="BLL4848 PROTEIN"/>
    <property type="match status" value="1"/>
</dbReference>
<organism evidence="3 4">
    <name type="scientific">Rhodovulum viride</name>
    <dbReference type="NCBI Taxonomy" id="1231134"/>
    <lineage>
        <taxon>Bacteria</taxon>
        <taxon>Pseudomonadati</taxon>
        <taxon>Pseudomonadota</taxon>
        <taxon>Alphaproteobacteria</taxon>
        <taxon>Rhodobacterales</taxon>
        <taxon>Paracoccaceae</taxon>
        <taxon>Rhodovulum</taxon>
    </lineage>
</organism>
<dbReference type="InterPro" id="IPR041255">
    <property type="entry name" value="LpxI_N"/>
</dbReference>
<evidence type="ECO:0000313" key="3">
    <source>
        <dbReference type="EMBL" id="RAP42858.1"/>
    </source>
</evidence>
<dbReference type="PANTHER" id="PTHR39962:SF1">
    <property type="entry name" value="LPXI FAMILY PROTEIN"/>
    <property type="match status" value="1"/>
</dbReference>
<accession>A0ABX9DNK6</accession>
<comment type="caution">
    <text evidence="3">The sequence shown here is derived from an EMBL/GenBank/DDBJ whole genome shotgun (WGS) entry which is preliminary data.</text>
</comment>
<dbReference type="GO" id="GO:0016779">
    <property type="term" value="F:nucleotidyltransferase activity"/>
    <property type="evidence" value="ECO:0007669"/>
    <property type="project" value="UniProtKB-KW"/>
</dbReference>
<dbReference type="Gene3D" id="3.40.50.20">
    <property type="match status" value="1"/>
</dbReference>
<dbReference type="Pfam" id="PF17930">
    <property type="entry name" value="LpxI_N"/>
    <property type="match status" value="1"/>
</dbReference>
<name>A0ABX9DNK6_9RHOB</name>
<dbReference type="Gene3D" id="3.40.140.80">
    <property type="match status" value="1"/>
</dbReference>
<gene>
    <name evidence="3" type="ORF">BYZ73_03895</name>
</gene>
<feature type="domain" description="LpxI N-terminal" evidence="2">
    <location>
        <begin position="19"/>
        <end position="147"/>
    </location>
</feature>
<feature type="domain" description="LpxI C-terminal" evidence="1">
    <location>
        <begin position="151"/>
        <end position="287"/>
    </location>
</feature>
<evidence type="ECO:0000313" key="4">
    <source>
        <dbReference type="Proteomes" id="UP000248659"/>
    </source>
</evidence>